<dbReference type="AlphaFoldDB" id="A0A0X8HS13"/>
<dbReference type="GeneID" id="28723591"/>
<keyword evidence="7" id="KW-0333">Golgi apparatus</keyword>
<dbReference type="PANTHER" id="PTHR14043:SF2">
    <property type="entry name" value="HOMEOBOX PROTEIN CUT"/>
    <property type="match status" value="1"/>
</dbReference>
<evidence type="ECO:0000313" key="16">
    <source>
        <dbReference type="Proteomes" id="UP000243052"/>
    </source>
</evidence>
<feature type="region of interest" description="Disordered" evidence="11">
    <location>
        <begin position="210"/>
        <end position="233"/>
    </location>
</feature>
<keyword evidence="5 12" id="KW-0812">Transmembrane</keyword>
<dbReference type="STRING" id="45286.A0A0X8HS13"/>
<evidence type="ECO:0000256" key="2">
    <source>
        <dbReference type="ARBA" id="ARBA00006415"/>
    </source>
</evidence>
<keyword evidence="8 10" id="KW-0175">Coiled coil</keyword>
<evidence type="ECO:0000256" key="8">
    <source>
        <dbReference type="ARBA" id="ARBA00023054"/>
    </source>
</evidence>
<dbReference type="Pfam" id="PF08172">
    <property type="entry name" value="CASP_C"/>
    <property type="match status" value="1"/>
</dbReference>
<dbReference type="EMBL" id="CP014244">
    <property type="protein sequence ID" value="AMD20348.1"/>
    <property type="molecule type" value="Genomic_DNA"/>
</dbReference>
<feature type="domain" description="CASP C-terminal" evidence="13">
    <location>
        <begin position="407"/>
        <end position="637"/>
    </location>
</feature>
<evidence type="ECO:0000259" key="13">
    <source>
        <dbReference type="Pfam" id="PF08172"/>
    </source>
</evidence>
<evidence type="ECO:0000256" key="12">
    <source>
        <dbReference type="SAM" id="Phobius"/>
    </source>
</evidence>
<dbReference type="InterPro" id="IPR012955">
    <property type="entry name" value="CASP_C"/>
</dbReference>
<feature type="coiled-coil region" evidence="10">
    <location>
        <begin position="383"/>
        <end position="431"/>
    </location>
</feature>
<dbReference type="Pfam" id="PF25398">
    <property type="entry name" value="CUX1_N"/>
    <property type="match status" value="1"/>
</dbReference>
<dbReference type="Proteomes" id="UP000243052">
    <property type="component" value="Chromosome iv"/>
</dbReference>
<feature type="domain" description="Cux N-terminal" evidence="14">
    <location>
        <begin position="6"/>
        <end position="115"/>
    </location>
</feature>
<evidence type="ECO:0000256" key="9">
    <source>
        <dbReference type="ARBA" id="ARBA00023136"/>
    </source>
</evidence>
<dbReference type="InterPro" id="IPR057476">
    <property type="entry name" value="Cux_N"/>
</dbReference>
<comment type="subcellular location">
    <subcellularLocation>
        <location evidence="1">Golgi apparatus membrane</location>
        <topology evidence="1">Single-pass type IV membrane protein</topology>
    </subcellularLocation>
</comment>
<evidence type="ECO:0000256" key="6">
    <source>
        <dbReference type="ARBA" id="ARBA00022989"/>
    </source>
</evidence>
<keyword evidence="9 12" id="KW-0472">Membrane</keyword>
<accession>A0A0X8HS13</accession>
<dbReference type="GO" id="GO:0000139">
    <property type="term" value="C:Golgi membrane"/>
    <property type="evidence" value="ECO:0007669"/>
    <property type="project" value="UniProtKB-SubCell"/>
</dbReference>
<feature type="transmembrane region" description="Helical" evidence="12">
    <location>
        <begin position="615"/>
        <end position="636"/>
    </location>
</feature>
<dbReference type="OrthoDB" id="10257567at2759"/>
<evidence type="ECO:0000259" key="14">
    <source>
        <dbReference type="Pfam" id="PF25398"/>
    </source>
</evidence>
<dbReference type="PANTHER" id="PTHR14043">
    <property type="entry name" value="CCAAT DISPLACEMENT PROTEIN-RELATED"/>
    <property type="match status" value="1"/>
</dbReference>
<evidence type="ECO:0000256" key="3">
    <source>
        <dbReference type="ARBA" id="ARBA00018691"/>
    </source>
</evidence>
<evidence type="ECO:0000256" key="7">
    <source>
        <dbReference type="ARBA" id="ARBA00023034"/>
    </source>
</evidence>
<organism evidence="15 16">
    <name type="scientific">Eremothecium sinecaudum</name>
    <dbReference type="NCBI Taxonomy" id="45286"/>
    <lineage>
        <taxon>Eukaryota</taxon>
        <taxon>Fungi</taxon>
        <taxon>Dikarya</taxon>
        <taxon>Ascomycota</taxon>
        <taxon>Saccharomycotina</taxon>
        <taxon>Saccharomycetes</taxon>
        <taxon>Saccharomycetales</taxon>
        <taxon>Saccharomycetaceae</taxon>
        <taxon>Eremothecium</taxon>
    </lineage>
</organism>
<keyword evidence="6 12" id="KW-1133">Transmembrane helix</keyword>
<evidence type="ECO:0000256" key="11">
    <source>
        <dbReference type="SAM" id="MobiDB-lite"/>
    </source>
</evidence>
<feature type="coiled-coil region" evidence="10">
    <location>
        <begin position="116"/>
        <end position="156"/>
    </location>
</feature>
<keyword evidence="4" id="KW-0813">Transport</keyword>
<evidence type="ECO:0000256" key="1">
    <source>
        <dbReference type="ARBA" id="ARBA00004409"/>
    </source>
</evidence>
<evidence type="ECO:0000256" key="10">
    <source>
        <dbReference type="SAM" id="Coils"/>
    </source>
</evidence>
<evidence type="ECO:0000256" key="5">
    <source>
        <dbReference type="ARBA" id="ARBA00022692"/>
    </source>
</evidence>
<comment type="similarity">
    <text evidence="2">Belongs to the CASP family.</text>
</comment>
<name>A0A0X8HS13_9SACH</name>
<reference evidence="15 16" key="1">
    <citation type="submission" date="2016-01" db="EMBL/GenBank/DDBJ databases">
        <title>Genome sequence of the yeast Holleya sinecauda.</title>
        <authorList>
            <person name="Dietrich F.S."/>
        </authorList>
    </citation>
    <scope>NUCLEOTIDE SEQUENCE [LARGE SCALE GENOMIC DNA]</scope>
    <source>
        <strain evidence="15 16">ATCC 58844</strain>
    </source>
</reference>
<evidence type="ECO:0000256" key="4">
    <source>
        <dbReference type="ARBA" id="ARBA00022448"/>
    </source>
</evidence>
<keyword evidence="16" id="KW-1185">Reference proteome</keyword>
<protein>
    <recommendedName>
        <fullName evidence="3">Protein CASP</fullName>
    </recommendedName>
</protein>
<proteinExistence type="inferred from homology"/>
<dbReference type="RefSeq" id="XP_017987344.1">
    <property type="nucleotide sequence ID" value="XM_018132078.1"/>
</dbReference>
<gene>
    <name evidence="15" type="ORF">AW171_hschr42237</name>
</gene>
<dbReference type="GO" id="GO:0006891">
    <property type="term" value="P:intra-Golgi vesicle-mediated transport"/>
    <property type="evidence" value="ECO:0007669"/>
    <property type="project" value="InterPro"/>
</dbReference>
<evidence type="ECO:0000313" key="15">
    <source>
        <dbReference type="EMBL" id="AMD20348.1"/>
    </source>
</evidence>
<sequence>MASNDNMDLQRALEVWRNADLPSLQQTLYESVLEIKKLESKTLETKEFLAQEIKQFKALDDDGKVAEFNKIIKRFQSEIDALTLRSQFSEQKLDEAYGKIRNAPDTKLLLSSTMDILNKQGSLDELAQENKELKDRLAKVADYDKLKERISELEDKSVKNLTKRILAKEQEVNSKWAEKDRNWEKKEAEMSKQLQLLKDTNKLMEAKLSRKADLANDSSPSDEEHDGGVSVQRSSAEFDLLAQELESAQLRILDLETRNEELSGNLAKATSIAEQESEMYAKDMKINELESENALLSATLDRERSSLYELNKRKEEHEKLTAQRLSSYENEIQTLRRTLAKYSDYEQLKQDLAALRKIGFGDTDGDAENGDDKSVDAALVTANKKLQSTLVEVRGKNQELQSMNSSLTTRVSQLQKQVFELEDLNAKLEADLGKIDDVSTRFSDTASMISGVTRQITNRTGRISPSSSIFGIPEDGEQLAVSSTTTTDSILPIVVQQRDRIRNKNMELERQVKQKSLDQGKLGLEIQRLKKDNQKLYERIRYLSSYSKVNSTSRPQSASSDVEAQYASSYEESLHPLANFKKLEQRRYHSRKMSPLEKVFLTLATKILANKTTRMLFLFYCFGLHALVMMMSLYVIRSSGSTVPA</sequence>